<name>A0A438KM54_VITVI</name>
<keyword evidence="1" id="KW-0472">Membrane</keyword>
<keyword evidence="1" id="KW-0812">Transmembrane</keyword>
<keyword evidence="1" id="KW-1133">Transmembrane helix</keyword>
<dbReference type="AlphaFoldDB" id="A0A438KM54"/>
<evidence type="ECO:0000313" key="3">
    <source>
        <dbReference type="Proteomes" id="UP000288805"/>
    </source>
</evidence>
<protein>
    <submittedName>
        <fullName evidence="2">Uncharacterized protein</fullName>
    </submittedName>
</protein>
<organism evidence="2 3">
    <name type="scientific">Vitis vinifera</name>
    <name type="common">Grape</name>
    <dbReference type="NCBI Taxonomy" id="29760"/>
    <lineage>
        <taxon>Eukaryota</taxon>
        <taxon>Viridiplantae</taxon>
        <taxon>Streptophyta</taxon>
        <taxon>Embryophyta</taxon>
        <taxon>Tracheophyta</taxon>
        <taxon>Spermatophyta</taxon>
        <taxon>Magnoliopsida</taxon>
        <taxon>eudicotyledons</taxon>
        <taxon>Gunneridae</taxon>
        <taxon>Pentapetalae</taxon>
        <taxon>rosids</taxon>
        <taxon>Vitales</taxon>
        <taxon>Vitaceae</taxon>
        <taxon>Viteae</taxon>
        <taxon>Vitis</taxon>
    </lineage>
</organism>
<feature type="transmembrane region" description="Helical" evidence="1">
    <location>
        <begin position="139"/>
        <end position="162"/>
    </location>
</feature>
<sequence>MWRCPTFLQIAQWRRCRLDDAGLVLRWRNIEIDLPRGNPPTKPNLPSPTDVKTGIWKQGKGNFVKRDCRFTLSMGTVPSTPRWSSARPVDTAEYLIGTFVGEKSFPLTSDFWQKLLELPLSLQWPSHRVRQACELFGQYSFLVIGCWCCCFLSILHCTRAAWYPRKPGRKKANGKLNSRLVLVCLVEWRFFICWDAKYDNPKIQHFTLFSFIFLEFHESQTEG</sequence>
<dbReference type="Proteomes" id="UP000288805">
    <property type="component" value="Unassembled WGS sequence"/>
</dbReference>
<accession>A0A438KM54</accession>
<comment type="caution">
    <text evidence="2">The sequence shown here is derived from an EMBL/GenBank/DDBJ whole genome shotgun (WGS) entry which is preliminary data.</text>
</comment>
<proteinExistence type="predicted"/>
<reference evidence="2 3" key="1">
    <citation type="journal article" date="2018" name="PLoS Genet.">
        <title>Population sequencing reveals clonal diversity and ancestral inbreeding in the grapevine cultivar Chardonnay.</title>
        <authorList>
            <person name="Roach M.J."/>
            <person name="Johnson D.L."/>
            <person name="Bohlmann J."/>
            <person name="van Vuuren H.J."/>
            <person name="Jones S.J."/>
            <person name="Pretorius I.S."/>
            <person name="Schmidt S.A."/>
            <person name="Borneman A.R."/>
        </authorList>
    </citation>
    <scope>NUCLEOTIDE SEQUENCE [LARGE SCALE GENOMIC DNA]</scope>
    <source>
        <strain evidence="3">cv. Chardonnay</strain>
        <tissue evidence="2">Leaf</tissue>
    </source>
</reference>
<dbReference type="EMBL" id="QGNW01000004">
    <property type="protein sequence ID" value="RVX22289.1"/>
    <property type="molecule type" value="Genomic_DNA"/>
</dbReference>
<evidence type="ECO:0000256" key="1">
    <source>
        <dbReference type="SAM" id="Phobius"/>
    </source>
</evidence>
<gene>
    <name evidence="2" type="ORF">CK203_001160</name>
</gene>
<evidence type="ECO:0000313" key="2">
    <source>
        <dbReference type="EMBL" id="RVX22289.1"/>
    </source>
</evidence>